<comment type="subunit">
    <text evidence="11">NDH-1 is composed of 13 different subunits. Subunits NuoA, H, J, K, L, M, N constitute the membrane sector of the complex.</text>
</comment>
<sequence>MLSLNHGIIVSILIFMIGLISLFKHKNLIFILISLELLTNAIALAMVLVGYYWNQTDGQIMYVFIITTAAAEVSVMLAFFLKIYQQYNTLDIFKLSEIYK</sequence>
<dbReference type="GO" id="GO:0005886">
    <property type="term" value="C:plasma membrane"/>
    <property type="evidence" value="ECO:0007669"/>
    <property type="project" value="UniProtKB-SubCell"/>
</dbReference>
<dbReference type="Proteomes" id="UP000294349">
    <property type="component" value="Chromosome"/>
</dbReference>
<dbReference type="InterPro" id="IPR039428">
    <property type="entry name" value="NUOK/Mnh_C1-like"/>
</dbReference>
<dbReference type="Pfam" id="PF00420">
    <property type="entry name" value="Oxidored_q2"/>
    <property type="match status" value="1"/>
</dbReference>
<dbReference type="GO" id="GO:0030964">
    <property type="term" value="C:NADH dehydrogenase complex"/>
    <property type="evidence" value="ECO:0007669"/>
    <property type="project" value="TreeGrafter"/>
</dbReference>
<organism evidence="12 13">
    <name type="scientific">Buchnera aphidicola</name>
    <name type="common">Cinara laricifoliae</name>
    <dbReference type="NCBI Taxonomy" id="2518977"/>
    <lineage>
        <taxon>Bacteria</taxon>
        <taxon>Pseudomonadati</taxon>
        <taxon>Pseudomonadota</taxon>
        <taxon>Gammaproteobacteria</taxon>
        <taxon>Enterobacterales</taxon>
        <taxon>Erwiniaceae</taxon>
        <taxon>Buchnera</taxon>
    </lineage>
</organism>
<evidence type="ECO:0000256" key="10">
    <source>
        <dbReference type="ARBA" id="ARBA00023136"/>
    </source>
</evidence>
<dbReference type="EMBL" id="LR217717">
    <property type="protein sequence ID" value="VFP83592.1"/>
    <property type="molecule type" value="Genomic_DNA"/>
</dbReference>
<evidence type="ECO:0000256" key="3">
    <source>
        <dbReference type="ARBA" id="ARBA00022448"/>
    </source>
</evidence>
<dbReference type="GO" id="GO:0048038">
    <property type="term" value="F:quinone binding"/>
    <property type="evidence" value="ECO:0007669"/>
    <property type="project" value="UniProtKB-KW"/>
</dbReference>
<keyword evidence="11" id="KW-0520">NAD</keyword>
<evidence type="ECO:0000256" key="4">
    <source>
        <dbReference type="ARBA" id="ARBA00022475"/>
    </source>
</evidence>
<dbReference type="InterPro" id="IPR001133">
    <property type="entry name" value="NADH_UbQ_OxRdtase_chain4L/K"/>
</dbReference>
<accession>A0A451DB18</accession>
<dbReference type="OrthoDB" id="9801357at2"/>
<dbReference type="NCBIfam" id="NF004319">
    <property type="entry name" value="PRK05715.1-1"/>
    <property type="match status" value="1"/>
</dbReference>
<dbReference type="PANTHER" id="PTHR11434">
    <property type="entry name" value="NADH-UBIQUINONE OXIDOREDUCTASE SUBUNIT ND4L"/>
    <property type="match status" value="1"/>
</dbReference>
<feature type="transmembrane region" description="Helical" evidence="11">
    <location>
        <begin position="6"/>
        <end position="23"/>
    </location>
</feature>
<dbReference type="GO" id="GO:0050136">
    <property type="term" value="F:NADH dehydrogenase (quinone) (non-electrogenic) activity"/>
    <property type="evidence" value="ECO:0007669"/>
    <property type="project" value="UniProtKB-UniRule"/>
</dbReference>
<feature type="transmembrane region" description="Helical" evidence="11">
    <location>
        <begin position="59"/>
        <end position="81"/>
    </location>
</feature>
<evidence type="ECO:0000313" key="13">
    <source>
        <dbReference type="Proteomes" id="UP000294349"/>
    </source>
</evidence>
<comment type="catalytic activity">
    <reaction evidence="11">
        <text>a quinone + NADH + 5 H(+)(in) = a quinol + NAD(+) + 4 H(+)(out)</text>
        <dbReference type="Rhea" id="RHEA:57888"/>
        <dbReference type="ChEBI" id="CHEBI:15378"/>
        <dbReference type="ChEBI" id="CHEBI:24646"/>
        <dbReference type="ChEBI" id="CHEBI:57540"/>
        <dbReference type="ChEBI" id="CHEBI:57945"/>
        <dbReference type="ChEBI" id="CHEBI:132124"/>
    </reaction>
</comment>
<evidence type="ECO:0000256" key="5">
    <source>
        <dbReference type="ARBA" id="ARBA00022692"/>
    </source>
</evidence>
<keyword evidence="6 11" id="KW-0874">Quinone</keyword>
<keyword evidence="9 11" id="KW-0830">Ubiquinone</keyword>
<comment type="function">
    <text evidence="11">NDH-1 shuttles electrons from NADH, via FMN and iron-sulfur (Fe-S) centers, to quinones in the respiratory chain. The immediate electron acceptor for the enzyme in this species is believed to be ubiquinone. Couples the redox reaction to proton translocation (for every two electrons transferred, four hydrogen ions are translocated across the cytoplasmic membrane), and thus conserves the redox energy in a proton gradient.</text>
</comment>
<evidence type="ECO:0000256" key="6">
    <source>
        <dbReference type="ARBA" id="ARBA00022719"/>
    </source>
</evidence>
<evidence type="ECO:0000313" key="12">
    <source>
        <dbReference type="EMBL" id="VFP83592.1"/>
    </source>
</evidence>
<keyword evidence="12" id="KW-0560">Oxidoreductase</keyword>
<proteinExistence type="inferred from homology"/>
<keyword evidence="7 11" id="KW-1278">Translocase</keyword>
<evidence type="ECO:0000256" key="1">
    <source>
        <dbReference type="ARBA" id="ARBA00004141"/>
    </source>
</evidence>
<evidence type="ECO:0000256" key="11">
    <source>
        <dbReference type="HAMAP-Rule" id="MF_01456"/>
    </source>
</evidence>
<dbReference type="RefSeq" id="WP_154061459.1">
    <property type="nucleotide sequence ID" value="NZ_LR217717.1"/>
</dbReference>
<evidence type="ECO:0000256" key="7">
    <source>
        <dbReference type="ARBA" id="ARBA00022967"/>
    </source>
</evidence>
<dbReference type="PANTHER" id="PTHR11434:SF16">
    <property type="entry name" value="NADH-UBIQUINONE OXIDOREDUCTASE CHAIN 4L"/>
    <property type="match status" value="1"/>
</dbReference>
<keyword evidence="10 11" id="KW-0472">Membrane</keyword>
<dbReference type="AlphaFoldDB" id="A0A451DB18"/>
<keyword evidence="8 11" id="KW-1133">Transmembrane helix</keyword>
<reference evidence="12 13" key="1">
    <citation type="submission" date="2019-02" db="EMBL/GenBank/DDBJ databases">
        <authorList>
            <person name="Manzano-Marin A."/>
            <person name="Manzano-Marin A."/>
        </authorList>
    </citation>
    <scope>NUCLEOTIDE SEQUENCE [LARGE SCALE GENOMIC DNA]</scope>
    <source>
        <strain evidence="12 13">BuCilaricifoliae</strain>
    </source>
</reference>
<feature type="transmembrane region" description="Helical" evidence="11">
    <location>
        <begin position="30"/>
        <end position="53"/>
    </location>
</feature>
<gene>
    <name evidence="11 12" type="primary">nuoK</name>
    <name evidence="12" type="ORF">BUCILAFE3058_113</name>
</gene>
<dbReference type="EC" id="7.1.1.-" evidence="11"/>
<comment type="similarity">
    <text evidence="2 11">Belongs to the complex I subunit 4L family.</text>
</comment>
<dbReference type="NCBIfam" id="NF004320">
    <property type="entry name" value="PRK05715.1-2"/>
    <property type="match status" value="1"/>
</dbReference>
<evidence type="ECO:0000256" key="9">
    <source>
        <dbReference type="ARBA" id="ARBA00023075"/>
    </source>
</evidence>
<keyword evidence="4 11" id="KW-1003">Cell membrane</keyword>
<evidence type="ECO:0000256" key="2">
    <source>
        <dbReference type="ARBA" id="ARBA00010519"/>
    </source>
</evidence>
<evidence type="ECO:0000256" key="8">
    <source>
        <dbReference type="ARBA" id="ARBA00022989"/>
    </source>
</evidence>
<protein>
    <recommendedName>
        <fullName evidence="11">NADH-quinone oxidoreductase subunit K</fullName>
        <ecNumber evidence="11">7.1.1.-</ecNumber>
    </recommendedName>
    <alternativeName>
        <fullName evidence="11">NADH dehydrogenase I subunit K</fullName>
    </alternativeName>
    <alternativeName>
        <fullName evidence="11">NDH-1 subunit K</fullName>
    </alternativeName>
</protein>
<comment type="subcellular location">
    <subcellularLocation>
        <location evidence="11">Cell membrane</location>
        <topology evidence="11">Multi-pass membrane protein</topology>
    </subcellularLocation>
    <subcellularLocation>
        <location evidence="1">Membrane</location>
        <topology evidence="1">Multi-pass membrane protein</topology>
    </subcellularLocation>
</comment>
<dbReference type="Gene3D" id="1.10.287.3510">
    <property type="match status" value="1"/>
</dbReference>
<keyword evidence="3 11" id="KW-0813">Transport</keyword>
<keyword evidence="5 11" id="KW-0812">Transmembrane</keyword>
<name>A0A451DB18_9GAMM</name>
<dbReference type="GO" id="GO:0042773">
    <property type="term" value="P:ATP synthesis coupled electron transport"/>
    <property type="evidence" value="ECO:0007669"/>
    <property type="project" value="InterPro"/>
</dbReference>
<dbReference type="HAMAP" id="MF_01456">
    <property type="entry name" value="NDH1_NuoK"/>
    <property type="match status" value="1"/>
</dbReference>